<name>A0AAN8Q5S1_PATCE</name>
<keyword evidence="2" id="KW-1185">Reference proteome</keyword>
<organism evidence="1 2">
    <name type="scientific">Patella caerulea</name>
    <name type="common">Rayed Mediterranean limpet</name>
    <dbReference type="NCBI Taxonomy" id="87958"/>
    <lineage>
        <taxon>Eukaryota</taxon>
        <taxon>Metazoa</taxon>
        <taxon>Spiralia</taxon>
        <taxon>Lophotrochozoa</taxon>
        <taxon>Mollusca</taxon>
        <taxon>Gastropoda</taxon>
        <taxon>Patellogastropoda</taxon>
        <taxon>Patelloidea</taxon>
        <taxon>Patellidae</taxon>
        <taxon>Patella</taxon>
    </lineage>
</organism>
<reference evidence="1 2" key="1">
    <citation type="submission" date="2024-01" db="EMBL/GenBank/DDBJ databases">
        <title>The genome of the rayed Mediterranean limpet Patella caerulea (Linnaeus, 1758).</title>
        <authorList>
            <person name="Anh-Thu Weber A."/>
            <person name="Halstead-Nussloch G."/>
        </authorList>
    </citation>
    <scope>NUCLEOTIDE SEQUENCE [LARGE SCALE GENOMIC DNA]</scope>
    <source>
        <strain evidence="1">AATW-2023a</strain>
        <tissue evidence="1">Whole specimen</tissue>
    </source>
</reference>
<proteinExistence type="predicted"/>
<dbReference type="PANTHER" id="PTHR16897:SF2">
    <property type="entry name" value="OS03G0226600 PROTEIN"/>
    <property type="match status" value="1"/>
</dbReference>
<accession>A0AAN8Q5S1</accession>
<evidence type="ECO:0000313" key="1">
    <source>
        <dbReference type="EMBL" id="KAK6192290.1"/>
    </source>
</evidence>
<comment type="caution">
    <text evidence="1">The sequence shown here is derived from an EMBL/GenBank/DDBJ whole genome shotgun (WGS) entry which is preliminary data.</text>
</comment>
<dbReference type="EMBL" id="JAZGQO010000002">
    <property type="protein sequence ID" value="KAK6192290.1"/>
    <property type="molecule type" value="Genomic_DNA"/>
</dbReference>
<gene>
    <name evidence="1" type="ORF">SNE40_003783</name>
</gene>
<sequence>MVNLCAHASSDGVIVDVTPPISGRVLDGTKDLDIDFQVSRDYVGAKWYGFKDAESGIERYEWRVGTTIGGDDILPAKALPVVQLTYISNLPNNKLLPLGVRMYITIRCYNKAGLYTESTSNGFTIDVTVPVVRKEPILAPTFGSILPDTTISRTSIKVEWEFTDDESDIERQYISISPHVLGDFNASAMRIPSVLTEFQFSNLDLHDGSKYKVKLIGCNLAGLCQSAVIDNITVDSSPPTRGMFAISTDHAANLNRHRDDWMRWSTNAINISWLGFSDLHTGINEYIVNLGTQPFFCDLHKYNTESTFRHVQGDSFDDEGVVQMVTVESANLQSVKSVFVSVWAVNGVGLKSQPIHSQFVLMEGGILDLVRRCNVTYSCNGLCVCAPQDRQCPKPTLDELRCKDITSGNTNNIIEVVVVTDLRRSVSVSKRFTSAKTFLSARWKITSGQGLPVIRYEVSAGYLNESKPIGIYKTHKERAWFDVGQTTDVILTLAKGDVLQESVSYCIFVKAWYNSEQYAIFKSPGITVLTSAPSVSYLASAAVKELRNISSSKDIDYQVSTDTMVIDWKNKFREGAHGLDYCRIYISTHPMGHNIHRSEIDVPGSETMYIANSLKLEENKDYYTTVIAYNKVGLISWASSDGIILDKQQPSPGLVHDGDSIYDKDYSSSVTSVSASWYGFTDSGSGIESYYWCIGIDDSSTDCSIKPWQNVGLFTRGYRNITTLSKQDLEGKTIYHKVYAVDGIGLTSEVVVSNGVTIDITPPNPVDVEYIGDNLILNPTFEQGLQNKATKRDEPAPVNWKIDPTGCIKTVQSHSSKDGNSYVNVKGQIGQTVSNLHPGKAYHLIVHVGYPHDVSIRDHVLEGFVQFGKERQTFNLDPQLSKGLDNVQSLSLILWSRYMYIVHPSNTAEDIIIGTVNLDMELAIDDLSLFEVNYVDIRNESNHLIHHTVFTPDWSSIHLTWHFEDNESPIIENKWALGTVTGGTQIKTFTSVGSRHHVTISDLKLIHNTKLYVTVMSSNSAGLSAVSQSQCIIVDMTPPIIFEINDGLGPDVDFQSSLHVSVNWKIEDQDSGIDYCMWAIGTTVGNFDIQSFKRVNHGQAFAKADITETDLHNSRHIYSTVRCFNKAGLPTIASTDGVLILDKMAANATGQMVIFKDYVSLYPVREECHVLSNSFRVHWDLSDNPVDIKCIQIYITGKTTALYNNVSVTDLDYDRATIRGISLQPETHYNISFSTINMFDIQGNFISRNISAIGQPPVIKDSSRIQTIVSTDDKTMKISWKGVFDTSWKNMYYEVSLGTTSGSANVIQWQETRETSISIRLPDKSKTRQLFLTVTAIDPCGLFVRHSHTIVL</sequence>
<evidence type="ECO:0000313" key="2">
    <source>
        <dbReference type="Proteomes" id="UP001347796"/>
    </source>
</evidence>
<protein>
    <submittedName>
        <fullName evidence="1">Uncharacterized protein</fullName>
    </submittedName>
</protein>
<dbReference type="PANTHER" id="PTHR16897">
    <property type="entry name" value="OS10G0105400 PROTEIN"/>
    <property type="match status" value="1"/>
</dbReference>
<dbReference type="Proteomes" id="UP001347796">
    <property type="component" value="Unassembled WGS sequence"/>
</dbReference>